<keyword evidence="5 7" id="KW-0472">Membrane</keyword>
<evidence type="ECO:0000256" key="4">
    <source>
        <dbReference type="ARBA" id="ARBA00022989"/>
    </source>
</evidence>
<evidence type="ECO:0000256" key="6">
    <source>
        <dbReference type="SAM" id="MobiDB-lite"/>
    </source>
</evidence>
<keyword evidence="4 7" id="KW-1133">Transmembrane helix</keyword>
<protein>
    <submittedName>
        <fullName evidence="8">Unnamed protein product</fullName>
    </submittedName>
</protein>
<dbReference type="GO" id="GO:0016020">
    <property type="term" value="C:membrane"/>
    <property type="evidence" value="ECO:0007669"/>
    <property type="project" value="UniProtKB-SubCell"/>
</dbReference>
<proteinExistence type="predicted"/>
<evidence type="ECO:0000256" key="5">
    <source>
        <dbReference type="ARBA" id="ARBA00023136"/>
    </source>
</evidence>
<feature type="transmembrane region" description="Helical" evidence="7">
    <location>
        <begin position="95"/>
        <end position="118"/>
    </location>
</feature>
<dbReference type="Gene3D" id="1.20.1740.10">
    <property type="entry name" value="Amino acid/polyamine transporter I"/>
    <property type="match status" value="1"/>
</dbReference>
<dbReference type="PANTHER" id="PTHR45649">
    <property type="entry name" value="AMINO-ACID PERMEASE BAT1"/>
    <property type="match status" value="1"/>
</dbReference>
<feature type="transmembrane region" description="Helical" evidence="7">
    <location>
        <begin position="124"/>
        <end position="143"/>
    </location>
</feature>
<keyword evidence="9" id="KW-1185">Reference proteome</keyword>
<name>A0A9W6Z599_AMBMO</name>
<accession>A0A9W6Z599</accession>
<organism evidence="8 9">
    <name type="scientific">Ambrosiozyma monospora</name>
    <name type="common">Yeast</name>
    <name type="synonym">Endomycopsis monosporus</name>
    <dbReference type="NCBI Taxonomy" id="43982"/>
    <lineage>
        <taxon>Eukaryota</taxon>
        <taxon>Fungi</taxon>
        <taxon>Dikarya</taxon>
        <taxon>Ascomycota</taxon>
        <taxon>Saccharomycotina</taxon>
        <taxon>Pichiomycetes</taxon>
        <taxon>Pichiales</taxon>
        <taxon>Pichiaceae</taxon>
        <taxon>Ambrosiozyma</taxon>
    </lineage>
</organism>
<dbReference type="Pfam" id="PF13520">
    <property type="entry name" value="AA_permease_2"/>
    <property type="match status" value="1"/>
</dbReference>
<dbReference type="OrthoDB" id="3257095at2759"/>
<dbReference type="InterPro" id="IPR002293">
    <property type="entry name" value="AA/rel_permease1"/>
</dbReference>
<feature type="transmembrane region" description="Helical" evidence="7">
    <location>
        <begin position="177"/>
        <end position="203"/>
    </location>
</feature>
<evidence type="ECO:0000256" key="3">
    <source>
        <dbReference type="ARBA" id="ARBA00022692"/>
    </source>
</evidence>
<dbReference type="Proteomes" id="UP001165063">
    <property type="component" value="Unassembled WGS sequence"/>
</dbReference>
<reference evidence="8" key="1">
    <citation type="submission" date="2023-04" db="EMBL/GenBank/DDBJ databases">
        <title>Ambrosiozyma monospora NBRC 1965.</title>
        <authorList>
            <person name="Ichikawa N."/>
            <person name="Sato H."/>
            <person name="Tonouchi N."/>
        </authorList>
    </citation>
    <scope>NUCLEOTIDE SEQUENCE</scope>
    <source>
        <strain evidence="8">NBRC 1965</strain>
    </source>
</reference>
<evidence type="ECO:0000313" key="9">
    <source>
        <dbReference type="Proteomes" id="UP001165063"/>
    </source>
</evidence>
<feature type="compositionally biased region" description="Polar residues" evidence="6">
    <location>
        <begin position="1"/>
        <end position="10"/>
    </location>
</feature>
<keyword evidence="3 7" id="KW-0812">Transmembrane</keyword>
<comment type="caution">
    <text evidence="8">The sequence shown here is derived from an EMBL/GenBank/DDBJ whole genome shotgun (WGS) entry which is preliminary data.</text>
</comment>
<feature type="transmembrane region" description="Helical" evidence="7">
    <location>
        <begin position="215"/>
        <end position="235"/>
    </location>
</feature>
<evidence type="ECO:0000256" key="2">
    <source>
        <dbReference type="ARBA" id="ARBA00022448"/>
    </source>
</evidence>
<dbReference type="GO" id="GO:0022857">
    <property type="term" value="F:transmembrane transporter activity"/>
    <property type="evidence" value="ECO:0007669"/>
    <property type="project" value="InterPro"/>
</dbReference>
<evidence type="ECO:0000313" key="8">
    <source>
        <dbReference type="EMBL" id="GMG55574.1"/>
    </source>
</evidence>
<dbReference type="EMBL" id="BSXU01005776">
    <property type="protein sequence ID" value="GMG55574.1"/>
    <property type="molecule type" value="Genomic_DNA"/>
</dbReference>
<feature type="region of interest" description="Disordered" evidence="6">
    <location>
        <begin position="1"/>
        <end position="32"/>
    </location>
</feature>
<dbReference type="AlphaFoldDB" id="A0A9W6Z599"/>
<evidence type="ECO:0000256" key="1">
    <source>
        <dbReference type="ARBA" id="ARBA00004141"/>
    </source>
</evidence>
<sequence>MSAITQTPTRPDNIVIPPTSQSQSQNHVENSELQQNTNSGLYSLLPNDPHVIQDRLRAFGEQVVQEIYLDDDNAEQVEHFNYKQELQKKFSVSSIIGLGFSLMNVPFGMATTLSIGLVCGSSFTILWGWVMFSIFTLFVALSLSEISSKFPSSGGVYHFSSILANEKYALVSSWFTGWYLIIGNLLMFVSCAFGGSQFILSIFGLKESDYKHDDWLVLSLFAGISIFCVSTISSMC</sequence>
<gene>
    <name evidence="8" type="ORF">Amon01_000764800</name>
</gene>
<evidence type="ECO:0000256" key="7">
    <source>
        <dbReference type="SAM" id="Phobius"/>
    </source>
</evidence>
<comment type="subcellular location">
    <subcellularLocation>
        <location evidence="1">Membrane</location>
        <topology evidence="1">Multi-pass membrane protein</topology>
    </subcellularLocation>
</comment>
<keyword evidence="2" id="KW-0813">Transport</keyword>
<feature type="compositionally biased region" description="Polar residues" evidence="6">
    <location>
        <begin position="18"/>
        <end position="32"/>
    </location>
</feature>
<dbReference type="PANTHER" id="PTHR45649:SF3">
    <property type="entry name" value="POLYAMINE TRANSPORTER TPO5"/>
    <property type="match status" value="1"/>
</dbReference>